<dbReference type="STRING" id="1128970.SAMN04487935_1981"/>
<dbReference type="Pfam" id="PF11181">
    <property type="entry name" value="YflT"/>
    <property type="match status" value="1"/>
</dbReference>
<feature type="transmembrane region" description="Helical" evidence="1">
    <location>
        <begin position="63"/>
        <end position="82"/>
    </location>
</feature>
<keyword evidence="1" id="KW-0812">Transmembrane</keyword>
<evidence type="ECO:0000313" key="3">
    <source>
        <dbReference type="EMBL" id="SDJ82799.1"/>
    </source>
</evidence>
<evidence type="ECO:0000259" key="2">
    <source>
        <dbReference type="Pfam" id="PF11181"/>
    </source>
</evidence>
<dbReference type="PANTHER" id="PTHR36109">
    <property type="entry name" value="MEMBRANE PROTEIN-RELATED"/>
    <property type="match status" value="1"/>
</dbReference>
<keyword evidence="4" id="KW-1185">Reference proteome</keyword>
<dbReference type="EMBL" id="FNEZ01000002">
    <property type="protein sequence ID" value="SDJ82799.1"/>
    <property type="molecule type" value="Genomic_DNA"/>
</dbReference>
<gene>
    <name evidence="3" type="ORF">SAMN04487935_1981</name>
</gene>
<name>A0A1G8WWR1_9FLAO</name>
<dbReference type="AlphaFoldDB" id="A0A1G8WWR1"/>
<dbReference type="InterPro" id="IPR025889">
    <property type="entry name" value="GSP17M-like_dom"/>
</dbReference>
<dbReference type="PANTHER" id="PTHR36109:SF2">
    <property type="entry name" value="MEMBRANE PROTEIN"/>
    <property type="match status" value="1"/>
</dbReference>
<dbReference type="Proteomes" id="UP000199580">
    <property type="component" value="Unassembled WGS sequence"/>
</dbReference>
<organism evidence="3 4">
    <name type="scientific">Flavobacterium noncentrifugens</name>
    <dbReference type="NCBI Taxonomy" id="1128970"/>
    <lineage>
        <taxon>Bacteria</taxon>
        <taxon>Pseudomonadati</taxon>
        <taxon>Bacteroidota</taxon>
        <taxon>Flavobacteriia</taxon>
        <taxon>Flavobacteriales</taxon>
        <taxon>Flavobacteriaceae</taxon>
        <taxon>Flavobacterium</taxon>
    </lineage>
</organism>
<keyword evidence="1" id="KW-1133">Transmembrane helix</keyword>
<protein>
    <recommendedName>
        <fullName evidence="2">General stress protein 17M-like domain-containing protein</fullName>
    </recommendedName>
</protein>
<evidence type="ECO:0000313" key="4">
    <source>
        <dbReference type="Proteomes" id="UP000199580"/>
    </source>
</evidence>
<dbReference type="InterPro" id="IPR052948">
    <property type="entry name" value="Low_temp-induced_all0457"/>
</dbReference>
<keyword evidence="1" id="KW-0472">Membrane</keyword>
<proteinExistence type="predicted"/>
<accession>A0A1G8WWR1</accession>
<reference evidence="3 4" key="1">
    <citation type="submission" date="2016-10" db="EMBL/GenBank/DDBJ databases">
        <authorList>
            <person name="de Groot N.N."/>
        </authorList>
    </citation>
    <scope>NUCLEOTIDE SEQUENCE [LARGE SCALE GENOMIC DNA]</scope>
    <source>
        <strain evidence="3 4">CGMCC 1.10076</strain>
    </source>
</reference>
<evidence type="ECO:0000256" key="1">
    <source>
        <dbReference type="SAM" id="Phobius"/>
    </source>
</evidence>
<sequence length="184" mass="19867">MKNSESLVAFYQTHLQAEKAVKKLEKSGFDMTQLSIVGIDYHTEETVTGYYTLGDRMKKWGSLGALWGGFWGMLIGSAFFFIPGIGPLLVAGPLVSAIVGALEGAALLGASSVIATALLSIGIPKHQVVKFETEIKAGKYMLHASGSQADIENARKTLKLHIPKENDSETDENLILNGTTFIQH</sequence>
<feature type="transmembrane region" description="Helical" evidence="1">
    <location>
        <begin position="94"/>
        <end position="121"/>
    </location>
</feature>
<feature type="domain" description="General stress protein 17M-like" evidence="2">
    <location>
        <begin position="7"/>
        <end position="76"/>
    </location>
</feature>
<dbReference type="RefSeq" id="WP_217639554.1">
    <property type="nucleotide sequence ID" value="NZ_BKAI01000004.1"/>
</dbReference>